<name>A0AAD7B4U2_MYCRO</name>
<dbReference type="InterPro" id="IPR036890">
    <property type="entry name" value="HATPase_C_sf"/>
</dbReference>
<protein>
    <recommendedName>
        <fullName evidence="1">Sacsin/Nov domain-containing protein</fullName>
    </recommendedName>
</protein>
<reference evidence="2" key="1">
    <citation type="submission" date="2023-03" db="EMBL/GenBank/DDBJ databases">
        <title>Massive genome expansion in bonnet fungi (Mycena s.s.) driven by repeated elements and novel gene families across ecological guilds.</title>
        <authorList>
            <consortium name="Lawrence Berkeley National Laboratory"/>
            <person name="Harder C.B."/>
            <person name="Miyauchi S."/>
            <person name="Viragh M."/>
            <person name="Kuo A."/>
            <person name="Thoen E."/>
            <person name="Andreopoulos B."/>
            <person name="Lu D."/>
            <person name="Skrede I."/>
            <person name="Drula E."/>
            <person name="Henrissat B."/>
            <person name="Morin E."/>
            <person name="Kohler A."/>
            <person name="Barry K."/>
            <person name="LaButti K."/>
            <person name="Morin E."/>
            <person name="Salamov A."/>
            <person name="Lipzen A."/>
            <person name="Mereny Z."/>
            <person name="Hegedus B."/>
            <person name="Baldrian P."/>
            <person name="Stursova M."/>
            <person name="Weitz H."/>
            <person name="Taylor A."/>
            <person name="Grigoriev I.V."/>
            <person name="Nagy L.G."/>
            <person name="Martin F."/>
            <person name="Kauserud H."/>
        </authorList>
    </citation>
    <scope>NUCLEOTIDE SEQUENCE</scope>
    <source>
        <strain evidence="2">CBHHK067</strain>
    </source>
</reference>
<evidence type="ECO:0000259" key="1">
    <source>
        <dbReference type="Pfam" id="PF25794"/>
    </source>
</evidence>
<organism evidence="2 3">
    <name type="scientific">Mycena rosella</name>
    <name type="common">Pink bonnet</name>
    <name type="synonym">Agaricus rosellus</name>
    <dbReference type="NCBI Taxonomy" id="1033263"/>
    <lineage>
        <taxon>Eukaryota</taxon>
        <taxon>Fungi</taxon>
        <taxon>Dikarya</taxon>
        <taxon>Basidiomycota</taxon>
        <taxon>Agaricomycotina</taxon>
        <taxon>Agaricomycetes</taxon>
        <taxon>Agaricomycetidae</taxon>
        <taxon>Agaricales</taxon>
        <taxon>Marasmiineae</taxon>
        <taxon>Mycenaceae</taxon>
        <taxon>Mycena</taxon>
    </lineage>
</organism>
<sequence length="1187" mass="135367">MAPKSGRMYTGYKNMYQRMIVHLLDPLLSFIPSPSMEVIDDIRSKNAAPGSASWNDASPAMMATLSSLRRNLHHATQSLSEDLYASDSHFLLELVQNADDNTYGAGVIPTLQMTLGDHLVVACNETGFTENQVRAICKIGASTKKNQQGYIGEKGIGFKSVFKVADTVFISSGPYKFSFDKHAELGMITPSFAENCPGRQDWTQFTLQLSDTINRSELESYLSDIDPTLLLFLRKLRALEINLGTICFVVVRKDLEPNVVRLRRRHRNGLITSSRYLLVKKIVTTYVAEKKRPNISRTEIILAFPLKSEGGPRIGDQFVHAFLPIRKYGFSFLIQGDFLTSTNREDILSDSPWNITIRDALMSVFLDAIQEFRRRPELALIWYKYIPIKIPWGFLSPFKDSLLAKLKTMDILRSADGRLRQPSQLFVVSSDYSDDDGDSLIPEEYLCGYYLSSEYDLSDGILYELGVQVLSDSEFIEALSRMSQYGIQRQSTSWQESVSALLKRLNRQGYSWPIKALRMVPLQDGSWVAPNSGDLFFSSAAVDIPGDLGLRLLVRLDLRSSRYSLFFDLGVREADHGVISEKILDFHRRSWPSTGDVLSHAHFLFFHRDQLRYNNLDRLYLLNQEGKLAKAKDLYMDGGDQGIMPISDIISSRSQLLHQSYLTPPSSNSVTSWHAWLKDALCVNVSPRVTNGQFSSEFVTFLTDSKSGTPHILRALKDYWPRLRPGVTYAAVKALGEKIVVICHDKDYDKLNATALYRGPLCTFSHLRFLSLDNPEDKCWNFLEELGVTIRPDGLLYLKWLRRLSKENSGDIKIITSIYHQLEARFDEDANSALIRSAFNEDRLILIAQELPSGPLSRWLSNSDVVWSGPPSMRSKVDLSRFYPQLDNLFRTKLRIQGCPNDILLTELVAVAHSGSAISSEDHSRVCHILEDISTLMTRSIREKAPIPPWISKLVAHPIFPVRLAATKELRLRKLDEKFYIPDRSGMIFDMFGDRVDMLELIVEIPLYIIRPLLQTDHFRHLLESRYLDVAVSCKSSSAGDRDHDVEIQEEYLKRADLIRRMLHAEYSRSHKSKGDRLQEKFQNLVVFRVESVLTTYTMEGFDHPQPEDLIIEEEPARFVVLISTNCRPSEHSLLFGENLLLYVVSINPAFPWLCALRRRLQAYFWINWASHDSLLARHAKLMIHGL</sequence>
<dbReference type="EMBL" id="JARKIE010001010">
    <property type="protein sequence ID" value="KAJ7610053.1"/>
    <property type="molecule type" value="Genomic_DNA"/>
</dbReference>
<dbReference type="AlphaFoldDB" id="A0AAD7B4U2"/>
<evidence type="ECO:0000313" key="3">
    <source>
        <dbReference type="Proteomes" id="UP001221757"/>
    </source>
</evidence>
<keyword evidence="3" id="KW-1185">Reference proteome</keyword>
<dbReference type="PANTHER" id="PTHR32387">
    <property type="entry name" value="WU:FJ29H11"/>
    <property type="match status" value="1"/>
</dbReference>
<dbReference type="NCBIfam" id="NF047352">
    <property type="entry name" value="P_loop_sacsin"/>
    <property type="match status" value="1"/>
</dbReference>
<comment type="caution">
    <text evidence="2">The sequence shown here is derived from an EMBL/GenBank/DDBJ whole genome shotgun (WGS) entry which is preliminary data.</text>
</comment>
<dbReference type="Proteomes" id="UP001221757">
    <property type="component" value="Unassembled WGS sequence"/>
</dbReference>
<dbReference type="Gene3D" id="3.30.565.10">
    <property type="entry name" value="Histidine kinase-like ATPase, C-terminal domain"/>
    <property type="match status" value="1"/>
</dbReference>
<gene>
    <name evidence="2" type="ORF">B0H17DRAFT_17348</name>
</gene>
<dbReference type="SUPFAM" id="SSF55874">
    <property type="entry name" value="ATPase domain of HSP90 chaperone/DNA topoisomerase II/histidine kinase"/>
    <property type="match status" value="1"/>
</dbReference>
<dbReference type="InterPro" id="IPR058210">
    <property type="entry name" value="SACS/Nov_dom"/>
</dbReference>
<dbReference type="InterPro" id="IPR052957">
    <property type="entry name" value="Auxin_embryo_med"/>
</dbReference>
<evidence type="ECO:0000313" key="2">
    <source>
        <dbReference type="EMBL" id="KAJ7610053.1"/>
    </source>
</evidence>
<proteinExistence type="predicted"/>
<dbReference type="PANTHER" id="PTHR32387:SF0">
    <property type="entry name" value="PROTEIN NO VEIN"/>
    <property type="match status" value="1"/>
</dbReference>
<feature type="domain" description="Sacsin/Nov" evidence="1">
    <location>
        <begin position="81"/>
        <end position="184"/>
    </location>
</feature>
<accession>A0AAD7B4U2</accession>
<dbReference type="Pfam" id="PF25794">
    <property type="entry name" value="SACS"/>
    <property type="match status" value="1"/>
</dbReference>